<gene>
    <name evidence="1" type="ORF">CGE01nite_28020</name>
</gene>
<evidence type="ECO:0000313" key="1">
    <source>
        <dbReference type="EMBL" id="GEA85551.1"/>
    </source>
</evidence>
<dbReference type="GO" id="GO:0016740">
    <property type="term" value="F:transferase activity"/>
    <property type="evidence" value="ECO:0007669"/>
    <property type="project" value="UniProtKB-KW"/>
</dbReference>
<dbReference type="EMBL" id="BJLQ01000038">
    <property type="protein sequence ID" value="GEA85551.1"/>
    <property type="molecule type" value="Genomic_DNA"/>
</dbReference>
<comment type="caution">
    <text evidence="1">The sequence shown here is derived from an EMBL/GenBank/DDBJ whole genome shotgun (WGS) entry which is preliminary data.</text>
</comment>
<dbReference type="RefSeq" id="WP_141371451.1">
    <property type="nucleotide sequence ID" value="NZ_BJLQ01000038.1"/>
</dbReference>
<protein>
    <submittedName>
        <fullName evidence="1">Glycosyl transferase</fullName>
    </submittedName>
</protein>
<dbReference type="GO" id="GO:0005975">
    <property type="term" value="P:carbohydrate metabolic process"/>
    <property type="evidence" value="ECO:0007669"/>
    <property type="project" value="InterPro"/>
</dbReference>
<evidence type="ECO:0000313" key="2">
    <source>
        <dbReference type="Proteomes" id="UP000320461"/>
    </source>
</evidence>
<proteinExistence type="predicted"/>
<name>A0A4Y3KMA4_9CELL</name>
<dbReference type="Proteomes" id="UP000320461">
    <property type="component" value="Unassembled WGS sequence"/>
</dbReference>
<accession>A0A4Y3KMA4</accession>
<keyword evidence="2" id="KW-1185">Reference proteome</keyword>
<organism evidence="1 2">
    <name type="scientific">Cellulomonas gelida</name>
    <dbReference type="NCBI Taxonomy" id="1712"/>
    <lineage>
        <taxon>Bacteria</taxon>
        <taxon>Bacillati</taxon>
        <taxon>Actinomycetota</taxon>
        <taxon>Actinomycetes</taxon>
        <taxon>Micrococcales</taxon>
        <taxon>Cellulomonadaceae</taxon>
        <taxon>Cellulomonas</taxon>
    </lineage>
</organism>
<dbReference type="AlphaFoldDB" id="A0A4Y3KMA4"/>
<dbReference type="InterPro" id="IPR008928">
    <property type="entry name" value="6-hairpin_glycosidase_sf"/>
</dbReference>
<dbReference type="OrthoDB" id="7540161at2"/>
<reference evidence="1 2" key="1">
    <citation type="submission" date="2019-06" db="EMBL/GenBank/DDBJ databases">
        <title>Whole genome shotgun sequence of Cellulomonas gelida NBRC 3748.</title>
        <authorList>
            <person name="Hosoyama A."/>
            <person name="Uohara A."/>
            <person name="Ohji S."/>
            <person name="Ichikawa N."/>
        </authorList>
    </citation>
    <scope>NUCLEOTIDE SEQUENCE [LARGE SCALE GENOMIC DNA]</scope>
    <source>
        <strain evidence="1 2">NBRC 3748</strain>
    </source>
</reference>
<sequence length="352" mass="37601">MAPTTVLATVPDRRVRFDHLARLTTPTGLYEHALGTQPRVEHGMCVDDVARALVVTSRALRQDGTREDDETLALTRVYLRFVRSAVRKGGLMHNRRSPDGAWLDTPSSGDHWGRALWAMGTAAARVPDAELADDARRGASAATCARSSYPRATAYAALGAVELLRATPDHAGALRLLQNARRRFARPVRDARWPWPESRLTYANPVLPEAMIAVGDALADDGLLADGIRLLDWLVAEQTVDDHLSVVPAGGRGRDDARPGFDQQPIEAAALAEAAATALRVTGDPGWSVVLERCAAWFEGANDTGVPVRDAATGGGFDGLERDGVNRNQGAESTLAWLACAQLVGTGPAVAP</sequence>
<keyword evidence="1" id="KW-0808">Transferase</keyword>
<dbReference type="SUPFAM" id="SSF48208">
    <property type="entry name" value="Six-hairpin glycosidases"/>
    <property type="match status" value="1"/>
</dbReference>